<name>A0A101IK35_9EURY</name>
<dbReference type="EMBL" id="LGHB01000010">
    <property type="protein sequence ID" value="KUK96621.1"/>
    <property type="molecule type" value="Genomic_DNA"/>
</dbReference>
<organism evidence="2 3">
    <name type="scientific">Methanothrix harundinacea</name>
    <dbReference type="NCBI Taxonomy" id="301375"/>
    <lineage>
        <taxon>Archaea</taxon>
        <taxon>Methanobacteriati</taxon>
        <taxon>Methanobacteriota</taxon>
        <taxon>Stenosarchaea group</taxon>
        <taxon>Methanomicrobia</taxon>
        <taxon>Methanotrichales</taxon>
        <taxon>Methanotrichaceae</taxon>
        <taxon>Methanothrix</taxon>
    </lineage>
</organism>
<evidence type="ECO:0008006" key="5">
    <source>
        <dbReference type="Google" id="ProtNLM"/>
    </source>
</evidence>
<proteinExistence type="predicted"/>
<dbReference type="Proteomes" id="UP000053961">
    <property type="component" value="Unassembled WGS sequence"/>
</dbReference>
<dbReference type="Proteomes" id="UP000057043">
    <property type="component" value="Unassembled WGS sequence"/>
</dbReference>
<gene>
    <name evidence="1" type="ORF">XD72_1324</name>
    <name evidence="2" type="ORF">XE07_0974</name>
</gene>
<evidence type="ECO:0000313" key="4">
    <source>
        <dbReference type="Proteomes" id="UP000057043"/>
    </source>
</evidence>
<dbReference type="AlphaFoldDB" id="A0A101IK35"/>
<reference evidence="3 4" key="2">
    <citation type="journal article" date="2015" name="MBio">
        <title>Genome-Resolved Metagenomic Analysis Reveals Roles for Candidate Phyla and Other Microbial Community Members in Biogeochemical Transformations in Oil Reservoirs.</title>
        <authorList>
            <person name="Hu P."/>
            <person name="Tom L."/>
            <person name="Singh A."/>
            <person name="Thomas B.C."/>
            <person name="Baker B.J."/>
            <person name="Piceno Y.M."/>
            <person name="Andersen G.L."/>
            <person name="Banfield J.F."/>
        </authorList>
    </citation>
    <scope>NUCLEOTIDE SEQUENCE [LARGE SCALE GENOMIC DNA]</scope>
    <source>
        <strain evidence="1">57_489</strain>
    </source>
</reference>
<dbReference type="InterPro" id="IPR012546">
    <property type="entry name" value="DUF1699"/>
</dbReference>
<comment type="caution">
    <text evidence="2">The sequence shown here is derived from an EMBL/GenBank/DDBJ whole genome shotgun (WGS) entry which is preliminary data.</text>
</comment>
<sequence>MMKIRVVSSKKEIDDLNRNEQMIHLAFRASNTDIFRLLQSCPRLRAIQVPSSYYKTMSHAGQMFLEMQGVEIIEGDVWGHRKDIDEYYTVDDKVMERINNLQSEGINADEIAGRISRESKLSPAMVKYMIKLTT</sequence>
<evidence type="ECO:0000313" key="3">
    <source>
        <dbReference type="Proteomes" id="UP000053961"/>
    </source>
</evidence>
<evidence type="ECO:0000313" key="1">
    <source>
        <dbReference type="EMBL" id="KUK44324.1"/>
    </source>
</evidence>
<reference evidence="2" key="1">
    <citation type="journal article" date="2015" name="MBio">
        <title>Genome-resolved metagenomic analysis reveals roles for candidate phyla and other microbial community members in biogeochemical transformations in oil reservoirs.</title>
        <authorList>
            <person name="Hu P."/>
            <person name="Tom L."/>
            <person name="Singh A."/>
            <person name="Thomas B.C."/>
            <person name="Baker B.J."/>
            <person name="Piceno Y.M."/>
            <person name="Andersen G.L."/>
            <person name="Banfield J.F."/>
        </authorList>
    </citation>
    <scope>NUCLEOTIDE SEQUENCE [LARGE SCALE GENOMIC DNA]</scope>
    <source>
        <strain evidence="2">56_747</strain>
    </source>
</reference>
<evidence type="ECO:0000313" key="2">
    <source>
        <dbReference type="EMBL" id="KUK96621.1"/>
    </source>
</evidence>
<accession>A0A101IK35</accession>
<dbReference type="Pfam" id="PF08004">
    <property type="entry name" value="DUF1699"/>
    <property type="match status" value="1"/>
</dbReference>
<protein>
    <recommendedName>
        <fullName evidence="5">DUF1699 family protein</fullName>
    </recommendedName>
</protein>
<dbReference type="EMBL" id="LGFT01000028">
    <property type="protein sequence ID" value="KUK44324.1"/>
    <property type="molecule type" value="Genomic_DNA"/>
</dbReference>
<dbReference type="PATRIC" id="fig|301375.6.peg.2356"/>